<evidence type="ECO:0000313" key="2">
    <source>
        <dbReference type="EMBL" id="KAG7320742.1"/>
    </source>
</evidence>
<dbReference type="AlphaFoldDB" id="A0A9D3NED5"/>
<keyword evidence="3" id="KW-1185">Reference proteome</keyword>
<sequence>MAYVSSLCLHWGLVCSVFALVFARDSSWDCRDRDDMLRDVPADVSAPSDCTLDCTARTYRAVLELHNRLTIRFRDSRAGEADDYCWSTRIPCSPGQRLQSAFIILPVDLSVPDRESLRLQIISETHGVTLHQHSEYSLFPPECGLRFDVTEHVAVKELQANLCVKIISQEQSAPGSGLTCPPFLATTWERWNQG</sequence>
<organism evidence="2 3">
    <name type="scientific">Hemibagrus wyckioides</name>
    <dbReference type="NCBI Taxonomy" id="337641"/>
    <lineage>
        <taxon>Eukaryota</taxon>
        <taxon>Metazoa</taxon>
        <taxon>Chordata</taxon>
        <taxon>Craniata</taxon>
        <taxon>Vertebrata</taxon>
        <taxon>Euteleostomi</taxon>
        <taxon>Actinopterygii</taxon>
        <taxon>Neopterygii</taxon>
        <taxon>Teleostei</taxon>
        <taxon>Ostariophysi</taxon>
        <taxon>Siluriformes</taxon>
        <taxon>Bagridae</taxon>
        <taxon>Hemibagrus</taxon>
    </lineage>
</organism>
<feature type="signal peptide" evidence="1">
    <location>
        <begin position="1"/>
        <end position="23"/>
    </location>
</feature>
<reference evidence="2 3" key="1">
    <citation type="submission" date="2021-06" db="EMBL/GenBank/DDBJ databases">
        <title>Chromosome-level genome assembly of the red-tail catfish (Hemibagrus wyckioides).</title>
        <authorList>
            <person name="Shao F."/>
        </authorList>
    </citation>
    <scope>NUCLEOTIDE SEQUENCE [LARGE SCALE GENOMIC DNA]</scope>
    <source>
        <strain evidence="2">EC202008001</strain>
        <tissue evidence="2">Blood</tissue>
    </source>
</reference>
<gene>
    <name evidence="2" type="ORF">KOW79_015157</name>
</gene>
<comment type="caution">
    <text evidence="2">The sequence shown here is derived from an EMBL/GenBank/DDBJ whole genome shotgun (WGS) entry which is preliminary data.</text>
</comment>
<feature type="chain" id="PRO_5039045179" evidence="1">
    <location>
        <begin position="24"/>
        <end position="194"/>
    </location>
</feature>
<evidence type="ECO:0000313" key="3">
    <source>
        <dbReference type="Proteomes" id="UP000824219"/>
    </source>
</evidence>
<keyword evidence="1" id="KW-0732">Signal</keyword>
<dbReference type="OrthoDB" id="9929604at2759"/>
<dbReference type="EMBL" id="JAHKSW010000018">
    <property type="protein sequence ID" value="KAG7320742.1"/>
    <property type="molecule type" value="Genomic_DNA"/>
</dbReference>
<protein>
    <submittedName>
        <fullName evidence="2">Uncharacterized protein</fullName>
    </submittedName>
</protein>
<dbReference type="Proteomes" id="UP000824219">
    <property type="component" value="Linkage Group LG18"/>
</dbReference>
<evidence type="ECO:0000256" key="1">
    <source>
        <dbReference type="SAM" id="SignalP"/>
    </source>
</evidence>
<name>A0A9D3NED5_9TELE</name>
<proteinExistence type="predicted"/>
<accession>A0A9D3NED5</accession>